<evidence type="ECO:0000256" key="12">
    <source>
        <dbReference type="ARBA" id="ARBA00023180"/>
    </source>
</evidence>
<evidence type="ECO:0000256" key="7">
    <source>
        <dbReference type="ARBA" id="ARBA00022741"/>
    </source>
</evidence>
<evidence type="ECO:0000256" key="4">
    <source>
        <dbReference type="ARBA" id="ARBA00022475"/>
    </source>
</evidence>
<reference evidence="15" key="1">
    <citation type="submission" date="2022-03" db="EMBL/GenBank/DDBJ databases">
        <authorList>
            <person name="Martin C."/>
        </authorList>
    </citation>
    <scope>NUCLEOTIDE SEQUENCE</scope>
</reference>
<feature type="transmembrane region" description="Helical" evidence="14">
    <location>
        <begin position="821"/>
        <end position="844"/>
    </location>
</feature>
<feature type="compositionally biased region" description="Acidic residues" evidence="13">
    <location>
        <begin position="745"/>
        <end position="759"/>
    </location>
</feature>
<dbReference type="InterPro" id="IPR003439">
    <property type="entry name" value="ABC_transporter-like_ATP-bd"/>
</dbReference>
<dbReference type="InterPro" id="IPR003593">
    <property type="entry name" value="AAA+_ATPase"/>
</dbReference>
<dbReference type="Proteomes" id="UP000749559">
    <property type="component" value="Unassembled WGS sequence"/>
</dbReference>
<accession>A0A8J1XSI0</accession>
<dbReference type="InterPro" id="IPR011527">
    <property type="entry name" value="ABC1_TM_dom"/>
</dbReference>
<dbReference type="GO" id="GO:0005743">
    <property type="term" value="C:mitochondrial inner membrane"/>
    <property type="evidence" value="ECO:0007669"/>
    <property type="project" value="TreeGrafter"/>
</dbReference>
<dbReference type="SUPFAM" id="SSF52540">
    <property type="entry name" value="P-loop containing nucleoside triphosphate hydrolases"/>
    <property type="match status" value="2"/>
</dbReference>
<keyword evidence="9" id="KW-1278">Translocase</keyword>
<dbReference type="InterPro" id="IPR017871">
    <property type="entry name" value="ABC_transporter-like_CS"/>
</dbReference>
<evidence type="ECO:0000256" key="8">
    <source>
        <dbReference type="ARBA" id="ARBA00022840"/>
    </source>
</evidence>
<feature type="transmembrane region" description="Helical" evidence="14">
    <location>
        <begin position="900"/>
        <end position="920"/>
    </location>
</feature>
<keyword evidence="6" id="KW-0677">Repeat</keyword>
<evidence type="ECO:0000256" key="1">
    <source>
        <dbReference type="ARBA" id="ARBA00004651"/>
    </source>
</evidence>
<comment type="subcellular location">
    <subcellularLocation>
        <location evidence="1">Cell membrane</location>
        <topology evidence="1">Multi-pass membrane protein</topology>
    </subcellularLocation>
</comment>
<keyword evidence="5 14" id="KW-0812">Transmembrane</keyword>
<dbReference type="CDD" id="cd18578">
    <property type="entry name" value="ABC_6TM_Pgp_ABCB1_D2_like"/>
    <property type="match status" value="1"/>
</dbReference>
<keyword evidence="11 14" id="KW-0472">Membrane</keyword>
<sequence length="1347" mass="148644">MSNPQPVLTGIKFKAEEDNAKRYEEGAKYASTHHQELEEPEQKIKQISFFQLFRFADTRDTVMTIIGLIGALIHGFFYVAVNIVFGETTDVFVNYTKSIRLISRFNVSSYNLTNEDIIRNRSLLDPILIDNGVRDYNSSVLPVVAAEGIFTAMRGYAWWYVFMGVMVMLTAFVQISFFMIPAERQMRRIRTYFLKACLRQNVGWYDELGAGELNTRLSDDILKISDGISDKLGTFIQYVSTFVWGFVIGFVYGWKLSLVMLATVPGLTIAVFVMGYVNSVLTNVELKAYAQSGKIAEEVLGSMRTVAAFGGEKKECERYNNNLGFARQKGIQKGLVMGLGIGFAWFICYCAYSLGFWYGAKLIREEDYSAGILLIVFFSVVTGAVAIGQAAPNLQNIGTARGAAYTIYNIIDRIPPIDSSSEAGTKPSGIKGNIEIKNLHFCYPTRPDVKVLQGISLKVGVGESVALVGSSGCGKSTSVQLIQRFYDPLEGSIEIDGIDIREFNIKWWRNQIGIVSQEPILFGTTIAENIRYGRDDVTQQEIEQAAKESNAHNFIMEFPDRYETLVGERGGQMSGGQKQRIAIARALVRNPKILLLDEATSALDTESEATVQNALDKARQGRTTIVIAHRLSTIRYANLICGFEGGKIVEQGSHEELMDYGGIYYQLVTLQTREDVVKKDAEQVDDSLALLKGKLQQEMSPDDKLVSELKRGNSFRNSLKGSLRGLRHLGAGMSLHGKLTKPELRDEDLDLSPTPEDEALPPPQLKRLAGLNSPEWPYILGGCLAAIFNGAEMPIFAIIFSELLVIFTYWDMGQQERDASMFAIIFLILGAVVGLMQFLQTYLFSVSGEGLTMRLRQMAFKAMMRQDIGWFDNHKNSTGALCTRLATDASSVQGATGSRLGLILMNAANIGAGIIIAFVFGWRLALVMMGFVPVLAIAGVMEVRVLSGVAGGDKKALENAGKIALEALENIRTIAALTKEEKFYSMYYEKLKAPYKSSIKKAFVYGATYALSQATFYFAFAAGFTYGAYLIEIRLMQMSDLFKVFSVIILGAMGMGQAAAFAPDYAKAKVAAARLFKLFDRIPAIDTESPHGNEPPSYSGAVEFVEVKFRYPSRPEVPVLRGLNLSVTPGQTLALVGSSGCGKSTSVQLIERFYDALAGSIILDGSHEIHSVNVAWLRRQIGIVSQEPVLFDASIAENIMYGDNSRNVTMDEVIQAAKSSNIHNFISSLPDGYNTSVGDKGAQLSGGQKQRVAIARALVRNPKILLLDEATSALDTESEKIVQEALDRARQGRTCIVIAHRLSTIQDSDKIAVISNGRVAEIGNHEELLRLEGIYYNLQNTQRKKRT</sequence>
<dbReference type="PROSITE" id="PS50929">
    <property type="entry name" value="ABC_TM1F"/>
    <property type="match status" value="2"/>
</dbReference>
<dbReference type="Gene3D" id="3.40.50.300">
    <property type="entry name" value="P-loop containing nucleotide triphosphate hydrolases"/>
    <property type="match status" value="2"/>
</dbReference>
<evidence type="ECO:0000256" key="9">
    <source>
        <dbReference type="ARBA" id="ARBA00022967"/>
    </source>
</evidence>
<dbReference type="Gene3D" id="1.20.1560.10">
    <property type="entry name" value="ABC transporter type 1, transmembrane domain"/>
    <property type="match status" value="1"/>
</dbReference>
<dbReference type="PROSITE" id="PS00211">
    <property type="entry name" value="ABC_TRANSPORTER_1"/>
    <property type="match status" value="2"/>
</dbReference>
<feature type="transmembrane region" description="Helical" evidence="14">
    <location>
        <begin position="1041"/>
        <end position="1062"/>
    </location>
</feature>
<dbReference type="GO" id="GO:0090374">
    <property type="term" value="P:oligopeptide export from mitochondrion"/>
    <property type="evidence" value="ECO:0007669"/>
    <property type="project" value="TreeGrafter"/>
</dbReference>
<feature type="transmembrane region" description="Helical" evidence="14">
    <location>
        <begin position="926"/>
        <end position="946"/>
    </location>
</feature>
<protein>
    <submittedName>
        <fullName evidence="15">Uncharacterized protein</fullName>
    </submittedName>
</protein>
<dbReference type="GO" id="GO:0005886">
    <property type="term" value="C:plasma membrane"/>
    <property type="evidence" value="ECO:0007669"/>
    <property type="project" value="UniProtKB-SubCell"/>
</dbReference>
<feature type="transmembrane region" description="Helical" evidence="14">
    <location>
        <begin position="370"/>
        <end position="391"/>
    </location>
</feature>
<keyword evidence="8" id="KW-0067">ATP-binding</keyword>
<dbReference type="FunFam" id="1.20.1560.10:FF:000018">
    <property type="entry name" value="ATP-binding cassette subfamily B member 11"/>
    <property type="match status" value="1"/>
</dbReference>
<evidence type="ECO:0000256" key="11">
    <source>
        <dbReference type="ARBA" id="ARBA00023136"/>
    </source>
</evidence>
<keyword evidence="12" id="KW-0325">Glycoprotein</keyword>
<dbReference type="PROSITE" id="PS50893">
    <property type="entry name" value="ABC_TRANSPORTER_2"/>
    <property type="match status" value="2"/>
</dbReference>
<gene>
    <name evidence="15" type="ORF">OFUS_LOCUS21290</name>
</gene>
<evidence type="ECO:0000256" key="13">
    <source>
        <dbReference type="SAM" id="MobiDB-lite"/>
    </source>
</evidence>
<organism evidence="15 16">
    <name type="scientific">Owenia fusiformis</name>
    <name type="common">Polychaete worm</name>
    <dbReference type="NCBI Taxonomy" id="6347"/>
    <lineage>
        <taxon>Eukaryota</taxon>
        <taxon>Metazoa</taxon>
        <taxon>Spiralia</taxon>
        <taxon>Lophotrochozoa</taxon>
        <taxon>Annelida</taxon>
        <taxon>Polychaeta</taxon>
        <taxon>Sedentaria</taxon>
        <taxon>Canalipalpata</taxon>
        <taxon>Sabellida</taxon>
        <taxon>Oweniida</taxon>
        <taxon>Oweniidae</taxon>
        <taxon>Owenia</taxon>
    </lineage>
</organism>
<evidence type="ECO:0000256" key="2">
    <source>
        <dbReference type="ARBA" id="ARBA00007577"/>
    </source>
</evidence>
<evidence type="ECO:0000256" key="6">
    <source>
        <dbReference type="ARBA" id="ARBA00022737"/>
    </source>
</evidence>
<keyword evidence="16" id="KW-1185">Reference proteome</keyword>
<keyword evidence="3" id="KW-0813">Transport</keyword>
<evidence type="ECO:0000256" key="10">
    <source>
        <dbReference type="ARBA" id="ARBA00022989"/>
    </source>
</evidence>
<evidence type="ECO:0000256" key="3">
    <source>
        <dbReference type="ARBA" id="ARBA00022448"/>
    </source>
</evidence>
<dbReference type="SMART" id="SM00382">
    <property type="entry name" value="AAA"/>
    <property type="match status" value="2"/>
</dbReference>
<name>A0A8J1XSI0_OWEFU</name>
<feature type="transmembrane region" description="Helical" evidence="14">
    <location>
        <begin position="258"/>
        <end position="277"/>
    </location>
</feature>
<dbReference type="GO" id="GO:0005524">
    <property type="term" value="F:ATP binding"/>
    <property type="evidence" value="ECO:0007669"/>
    <property type="project" value="UniProtKB-KW"/>
</dbReference>
<feature type="transmembrane region" description="Helical" evidence="14">
    <location>
        <begin position="1002"/>
        <end position="1029"/>
    </location>
</feature>
<dbReference type="Pfam" id="PF00664">
    <property type="entry name" value="ABC_membrane"/>
    <property type="match status" value="2"/>
</dbReference>
<proteinExistence type="inferred from homology"/>
<evidence type="ECO:0000256" key="14">
    <source>
        <dbReference type="SAM" id="Phobius"/>
    </source>
</evidence>
<dbReference type="InterPro" id="IPR039421">
    <property type="entry name" value="Type_1_exporter"/>
</dbReference>
<evidence type="ECO:0000256" key="5">
    <source>
        <dbReference type="ARBA" id="ARBA00022692"/>
    </source>
</evidence>
<feature type="region of interest" description="Disordered" evidence="13">
    <location>
        <begin position="744"/>
        <end position="763"/>
    </location>
</feature>
<comment type="similarity">
    <text evidence="2">Belongs to the ABC transporter superfamily. ABCB family. Multidrug resistance exporter (TC 3.A.1.201) subfamily.</text>
</comment>
<dbReference type="GO" id="GO:0015421">
    <property type="term" value="F:ABC-type oligopeptide transporter activity"/>
    <property type="evidence" value="ECO:0007669"/>
    <property type="project" value="TreeGrafter"/>
</dbReference>
<dbReference type="FunFam" id="3.40.50.300:FF:000479">
    <property type="entry name" value="Multidrug resistance protein 1A"/>
    <property type="match status" value="2"/>
</dbReference>
<dbReference type="GO" id="GO:0016887">
    <property type="term" value="F:ATP hydrolysis activity"/>
    <property type="evidence" value="ECO:0007669"/>
    <property type="project" value="InterPro"/>
</dbReference>
<evidence type="ECO:0000313" key="16">
    <source>
        <dbReference type="Proteomes" id="UP000749559"/>
    </source>
</evidence>
<dbReference type="CDD" id="cd03249">
    <property type="entry name" value="ABC_MTABC3_MDL1_MDL2"/>
    <property type="match status" value="2"/>
</dbReference>
<evidence type="ECO:0000313" key="15">
    <source>
        <dbReference type="EMBL" id="CAH1796933.1"/>
    </source>
</evidence>
<dbReference type="InterPro" id="IPR027417">
    <property type="entry name" value="P-loop_NTPase"/>
</dbReference>
<dbReference type="PANTHER" id="PTHR43394">
    <property type="entry name" value="ATP-DEPENDENT PERMEASE MDL1, MITOCHONDRIAL"/>
    <property type="match status" value="1"/>
</dbReference>
<feature type="transmembrane region" description="Helical" evidence="14">
    <location>
        <begin position="157"/>
        <end position="180"/>
    </location>
</feature>
<dbReference type="PANTHER" id="PTHR43394:SF27">
    <property type="entry name" value="ATP-DEPENDENT TRANSLOCASE ABCB1-LIKE"/>
    <property type="match status" value="1"/>
</dbReference>
<dbReference type="EMBL" id="CAIIXF020000010">
    <property type="protein sequence ID" value="CAH1796933.1"/>
    <property type="molecule type" value="Genomic_DNA"/>
</dbReference>
<feature type="transmembrane region" description="Helical" evidence="14">
    <location>
        <begin position="62"/>
        <end position="85"/>
    </location>
</feature>
<feature type="transmembrane region" description="Helical" evidence="14">
    <location>
        <begin position="335"/>
        <end position="358"/>
    </location>
</feature>
<keyword evidence="10 14" id="KW-1133">Transmembrane helix</keyword>
<dbReference type="SUPFAM" id="SSF90123">
    <property type="entry name" value="ABC transporter transmembrane region"/>
    <property type="match status" value="2"/>
</dbReference>
<feature type="transmembrane region" description="Helical" evidence="14">
    <location>
        <begin position="232"/>
        <end position="252"/>
    </location>
</feature>
<dbReference type="InterPro" id="IPR036640">
    <property type="entry name" value="ABC1_TM_sf"/>
</dbReference>
<comment type="caution">
    <text evidence="15">The sequence shown here is derived from an EMBL/GenBank/DDBJ whole genome shotgun (WGS) entry which is preliminary data.</text>
</comment>
<dbReference type="CDD" id="cd18577">
    <property type="entry name" value="ABC_6TM_Pgp_ABCB1_D1_like"/>
    <property type="match status" value="1"/>
</dbReference>
<keyword evidence="7" id="KW-0547">Nucleotide-binding</keyword>
<dbReference type="FunFam" id="1.20.1560.10:FF:000046">
    <property type="entry name" value="ATP-binding cassette subfamily B member 11"/>
    <property type="match status" value="1"/>
</dbReference>
<keyword evidence="4" id="KW-1003">Cell membrane</keyword>
<dbReference type="Pfam" id="PF00005">
    <property type="entry name" value="ABC_tran"/>
    <property type="match status" value="2"/>
</dbReference>
<dbReference type="OrthoDB" id="6500128at2759"/>